<comment type="caution">
    <text evidence="2">The sequence shown here is derived from an EMBL/GenBank/DDBJ whole genome shotgun (WGS) entry which is preliminary data.</text>
</comment>
<feature type="domain" description="Cellulose synthase RING-type zinc finger" evidence="1">
    <location>
        <begin position="2"/>
        <end position="58"/>
    </location>
</feature>
<reference evidence="2" key="1">
    <citation type="submission" date="2019-12" db="EMBL/GenBank/DDBJ databases">
        <authorList>
            <person name="Scholes J."/>
        </authorList>
    </citation>
    <scope>NUCLEOTIDE SEQUENCE</scope>
</reference>
<dbReference type="AlphaFoldDB" id="A0A9N7MTW4"/>
<dbReference type="Pfam" id="PF14569">
    <property type="entry name" value="zf-UDP"/>
    <property type="match status" value="1"/>
</dbReference>
<dbReference type="InterPro" id="IPR027934">
    <property type="entry name" value="CES_Znf_RING"/>
</dbReference>
<dbReference type="EMBL" id="CACSLK010012233">
    <property type="protein sequence ID" value="CAA0815000.1"/>
    <property type="molecule type" value="Genomic_DNA"/>
</dbReference>
<evidence type="ECO:0000313" key="3">
    <source>
        <dbReference type="Proteomes" id="UP001153555"/>
    </source>
</evidence>
<organism evidence="2 3">
    <name type="scientific">Striga hermonthica</name>
    <name type="common">Purple witchweed</name>
    <name type="synonym">Buchnera hermonthica</name>
    <dbReference type="NCBI Taxonomy" id="68872"/>
    <lineage>
        <taxon>Eukaryota</taxon>
        <taxon>Viridiplantae</taxon>
        <taxon>Streptophyta</taxon>
        <taxon>Embryophyta</taxon>
        <taxon>Tracheophyta</taxon>
        <taxon>Spermatophyta</taxon>
        <taxon>Magnoliopsida</taxon>
        <taxon>eudicotyledons</taxon>
        <taxon>Gunneridae</taxon>
        <taxon>Pentapetalae</taxon>
        <taxon>asterids</taxon>
        <taxon>lamiids</taxon>
        <taxon>Lamiales</taxon>
        <taxon>Orobanchaceae</taxon>
        <taxon>Buchnereae</taxon>
        <taxon>Striga</taxon>
    </lineage>
</organism>
<accession>A0A9N7MTW4</accession>
<evidence type="ECO:0000259" key="1">
    <source>
        <dbReference type="Pfam" id="PF14569"/>
    </source>
</evidence>
<dbReference type="SUPFAM" id="SSF57850">
    <property type="entry name" value="RING/U-box"/>
    <property type="match status" value="1"/>
</dbReference>
<name>A0A9N7MTW4_STRHE</name>
<dbReference type="OrthoDB" id="674948at2759"/>
<evidence type="ECO:0000313" key="2">
    <source>
        <dbReference type="EMBL" id="CAA0815000.1"/>
    </source>
</evidence>
<dbReference type="Gene3D" id="3.30.40.10">
    <property type="entry name" value="Zinc/RING finger domain, C3HC4 (zinc finger)"/>
    <property type="match status" value="1"/>
</dbReference>
<dbReference type="InterPro" id="IPR013083">
    <property type="entry name" value="Znf_RING/FYVE/PHD"/>
</dbReference>
<gene>
    <name evidence="2" type="ORF">SHERM_15154</name>
</gene>
<keyword evidence="3" id="KW-1185">Reference proteome</keyword>
<sequence length="78" mass="9247">MEFTVDGEPFMVCNECTFPVCRPCYEYERWEGNHACPQCKTKYRRIKGSPWVDGDKDERCEILATRSRVSGMSRRCNW</sequence>
<dbReference type="Proteomes" id="UP001153555">
    <property type="component" value="Unassembled WGS sequence"/>
</dbReference>
<protein>
    <submittedName>
        <fullName evidence="2">Cellulose synthase A catalytic subunit 6</fullName>
    </submittedName>
</protein>
<proteinExistence type="predicted"/>